<feature type="compositionally biased region" description="Low complexity" evidence="1">
    <location>
        <begin position="581"/>
        <end position="601"/>
    </location>
</feature>
<dbReference type="EMBL" id="MU001676">
    <property type="protein sequence ID" value="KAF2459051.1"/>
    <property type="molecule type" value="Genomic_DNA"/>
</dbReference>
<feature type="region of interest" description="Disordered" evidence="1">
    <location>
        <begin position="422"/>
        <end position="550"/>
    </location>
</feature>
<feature type="compositionally biased region" description="Low complexity" evidence="1">
    <location>
        <begin position="174"/>
        <end position="188"/>
    </location>
</feature>
<evidence type="ECO:0000313" key="4">
    <source>
        <dbReference type="Proteomes" id="UP000799766"/>
    </source>
</evidence>
<organism evidence="3 4">
    <name type="scientific">Lineolata rhizophorae</name>
    <dbReference type="NCBI Taxonomy" id="578093"/>
    <lineage>
        <taxon>Eukaryota</taxon>
        <taxon>Fungi</taxon>
        <taxon>Dikarya</taxon>
        <taxon>Ascomycota</taxon>
        <taxon>Pezizomycotina</taxon>
        <taxon>Dothideomycetes</taxon>
        <taxon>Dothideomycetes incertae sedis</taxon>
        <taxon>Lineolatales</taxon>
        <taxon>Lineolataceae</taxon>
        <taxon>Lineolata</taxon>
    </lineage>
</organism>
<feature type="chain" id="PRO_5025575884" evidence="2">
    <location>
        <begin position="21"/>
        <end position="700"/>
    </location>
</feature>
<feature type="region of interest" description="Disordered" evidence="1">
    <location>
        <begin position="581"/>
        <end position="636"/>
    </location>
</feature>
<evidence type="ECO:0000313" key="3">
    <source>
        <dbReference type="EMBL" id="KAF2459051.1"/>
    </source>
</evidence>
<reference evidence="3" key="1">
    <citation type="journal article" date="2020" name="Stud. Mycol.">
        <title>101 Dothideomycetes genomes: a test case for predicting lifestyles and emergence of pathogens.</title>
        <authorList>
            <person name="Haridas S."/>
            <person name="Albert R."/>
            <person name="Binder M."/>
            <person name="Bloem J."/>
            <person name="Labutti K."/>
            <person name="Salamov A."/>
            <person name="Andreopoulos B."/>
            <person name="Baker S."/>
            <person name="Barry K."/>
            <person name="Bills G."/>
            <person name="Bluhm B."/>
            <person name="Cannon C."/>
            <person name="Castanera R."/>
            <person name="Culley D."/>
            <person name="Daum C."/>
            <person name="Ezra D."/>
            <person name="Gonzalez J."/>
            <person name="Henrissat B."/>
            <person name="Kuo A."/>
            <person name="Liang C."/>
            <person name="Lipzen A."/>
            <person name="Lutzoni F."/>
            <person name="Magnuson J."/>
            <person name="Mondo S."/>
            <person name="Nolan M."/>
            <person name="Ohm R."/>
            <person name="Pangilinan J."/>
            <person name="Park H.-J."/>
            <person name="Ramirez L."/>
            <person name="Alfaro M."/>
            <person name="Sun H."/>
            <person name="Tritt A."/>
            <person name="Yoshinaga Y."/>
            <person name="Zwiers L.-H."/>
            <person name="Turgeon B."/>
            <person name="Goodwin S."/>
            <person name="Spatafora J."/>
            <person name="Crous P."/>
            <person name="Grigoriev I."/>
        </authorList>
    </citation>
    <scope>NUCLEOTIDE SEQUENCE</scope>
    <source>
        <strain evidence="3">ATCC 16933</strain>
    </source>
</reference>
<keyword evidence="2" id="KW-0732">Signal</keyword>
<feature type="region of interest" description="Disordered" evidence="1">
    <location>
        <begin position="234"/>
        <end position="254"/>
    </location>
</feature>
<name>A0A6A6P4Y9_9PEZI</name>
<sequence length="700" mass="71584">MRLTLALVALLAATFPLSSGLPLEHDSDIIPEQLTAQADELHHNTYSGESNNVLQNVWKALHRTFSSSNITEGGHDDRPIVWLKIHGTEIPNKAPESVTNATSILWEWKHRPTFTEAPAFSSLAHVTSSPVPSKAKTESAPHRPILPKYSNTTHAAPRKSTASHFGKPKFTFVGTSASHSHAAGTAPSKHGSSTSEGKATATSSPSLTFSYVHVTPSAPHTLTASYVHVGPLSSHASTASHATPSNSHTTMAGYVHGTPLSSSTLTASYAHAKPSSSHALAASHVHAMPSAHGGNVTYVFNIHCNNTNGTSTSHVNKFESMMNNYTEVHYDVNATWIFGHPAGFKVNQLQNSTAVLQDEALAGKLRHRPYLFTYGLDFMNSLRKALQVAGDHGRYKASVKLPASVDATGGANSAVTLSPHPSWAATSSGAAHTSGVHSSAAHASSSHDSTAHTSAPHSGAAHISSSHGSPAHTSSSHDGLAHASSSHGSATPSSHSSHSFAAHPSHSPHSFRAHASGFTSTPSPTHASPAWPSSAPSPLETSSSSPGSSSSTAAAAAAVVLPRKSEVISIVTITVTATKTASKGHCTATAGAGHSHGTAAHGHGHGHATESHHAASAAVATPSSAEASAAPAASSAESAHVGKHAVTSTVTATAVVTVTETCSGTGSEVSSTAAHAAGHGGWSVVATSTFGSEHPESTAH</sequence>
<keyword evidence="4" id="KW-1185">Reference proteome</keyword>
<evidence type="ECO:0000256" key="1">
    <source>
        <dbReference type="SAM" id="MobiDB-lite"/>
    </source>
</evidence>
<feature type="compositionally biased region" description="Low complexity" evidence="1">
    <location>
        <begin position="234"/>
        <end position="250"/>
    </location>
</feature>
<feature type="signal peptide" evidence="2">
    <location>
        <begin position="1"/>
        <end position="20"/>
    </location>
</feature>
<dbReference type="AlphaFoldDB" id="A0A6A6P4Y9"/>
<gene>
    <name evidence="3" type="ORF">BDY21DRAFT_420323</name>
</gene>
<feature type="region of interest" description="Disordered" evidence="1">
    <location>
        <begin position="131"/>
        <end position="202"/>
    </location>
</feature>
<protein>
    <submittedName>
        <fullName evidence="3">Uncharacterized protein</fullName>
    </submittedName>
</protein>
<feature type="compositionally biased region" description="Low complexity" evidence="1">
    <location>
        <begin position="614"/>
        <end position="636"/>
    </location>
</feature>
<evidence type="ECO:0000256" key="2">
    <source>
        <dbReference type="SAM" id="SignalP"/>
    </source>
</evidence>
<dbReference type="Proteomes" id="UP000799766">
    <property type="component" value="Unassembled WGS sequence"/>
</dbReference>
<proteinExistence type="predicted"/>
<feature type="compositionally biased region" description="Polar residues" evidence="1">
    <location>
        <begin position="190"/>
        <end position="202"/>
    </location>
</feature>
<accession>A0A6A6P4Y9</accession>